<comment type="caution">
    <text evidence="1">The sequence shown here is derived from an EMBL/GenBank/DDBJ whole genome shotgun (WGS) entry which is preliminary data.</text>
</comment>
<accession>A0ACC0WJW1</accession>
<dbReference type="EMBL" id="CM047591">
    <property type="protein sequence ID" value="KAI9919034.1"/>
    <property type="molecule type" value="Genomic_DNA"/>
</dbReference>
<gene>
    <name evidence="1" type="ORF">PsorP6_011613</name>
</gene>
<name>A0ACC0WJW1_9STRA</name>
<dbReference type="Proteomes" id="UP001163321">
    <property type="component" value="Chromosome 12"/>
</dbReference>
<evidence type="ECO:0000313" key="1">
    <source>
        <dbReference type="EMBL" id="KAI9919034.1"/>
    </source>
</evidence>
<keyword evidence="2" id="KW-1185">Reference proteome</keyword>
<sequence>MSQFSRQRASRWRCEVPPKYVLLNSMYENAFSEAIGCIPSILELTPSVWSQWTNQCQKKVDDPYDGSSERSEDELTFAAAPNGVQHKEVSDDNINIEECTVTAGENVCVTAGTMVCVEGQDDVGFVTALNLKFLEKETSIQQVVRFVTKKFPNVELLKLQQILNTRNVGFVLNKLMVNLPYQLVSVLHSALHEAIEWAAKNEHMQELRSSLQMDYFLILATCTEMKSKGGGSNRSKKMKTTYKQITNFFQNFQDEFLEQEAEVTFAI</sequence>
<protein>
    <submittedName>
        <fullName evidence="1">Uncharacterized protein</fullName>
    </submittedName>
</protein>
<organism evidence="1 2">
    <name type="scientific">Peronosclerospora sorghi</name>
    <dbReference type="NCBI Taxonomy" id="230839"/>
    <lineage>
        <taxon>Eukaryota</taxon>
        <taxon>Sar</taxon>
        <taxon>Stramenopiles</taxon>
        <taxon>Oomycota</taxon>
        <taxon>Peronosporomycetes</taxon>
        <taxon>Peronosporales</taxon>
        <taxon>Peronosporaceae</taxon>
        <taxon>Peronosclerospora</taxon>
    </lineage>
</organism>
<evidence type="ECO:0000313" key="2">
    <source>
        <dbReference type="Proteomes" id="UP001163321"/>
    </source>
</evidence>
<reference evidence="1 2" key="1">
    <citation type="journal article" date="2022" name="bioRxiv">
        <title>The genome of the oomycete Peronosclerospora sorghi, a cosmopolitan pathogen of maize and sorghum, is inflated with dispersed pseudogenes.</title>
        <authorList>
            <person name="Fletcher K."/>
            <person name="Martin F."/>
            <person name="Isakeit T."/>
            <person name="Cavanaugh K."/>
            <person name="Magill C."/>
            <person name="Michelmore R."/>
        </authorList>
    </citation>
    <scope>NUCLEOTIDE SEQUENCE [LARGE SCALE GENOMIC DNA]</scope>
    <source>
        <strain evidence="1">P6</strain>
    </source>
</reference>
<proteinExistence type="predicted"/>